<organism evidence="1 2">
    <name type="scientific">Tribonema minus</name>
    <dbReference type="NCBI Taxonomy" id="303371"/>
    <lineage>
        <taxon>Eukaryota</taxon>
        <taxon>Sar</taxon>
        <taxon>Stramenopiles</taxon>
        <taxon>Ochrophyta</taxon>
        <taxon>PX clade</taxon>
        <taxon>Xanthophyceae</taxon>
        <taxon>Tribonematales</taxon>
        <taxon>Tribonemataceae</taxon>
        <taxon>Tribonema</taxon>
    </lineage>
</organism>
<sequence length="406" mass="43822">MPQDGALAVLLSSSARARVALGRAALSCVTIQEAMAAQLMVDGHVLLGAAERGCVAALDQWCLCLSYRASWRVQRTWALPAAALRAIGECERPEAIRVLRWVFDAASPEGSVVAGTAAGEVRLPPLLLTVLAFQCTRAGHFETFRWLSTRGRHVTGQDIAPRVSAADLEAFDKQVVTPRGAAARADEMSFMKLPNARATHTLTLMDHAILYGQAGFVEALAGFSIAPALSCFSNDSARLAASKASCRLLQWLHAQPACPFDAVSIIQMSLTSCIDAPPGAAVDAGALEKPTWLRSIGAFEALAQHDLNYLVAFAAVGFTELPRAAHVVRVCTFTDASVVVRMVSEFACPWGRWTSAECALVRGRQQQRRQQQQQRQQQQHSEDEQRCMQQLHALGCPCACARTEGA</sequence>
<evidence type="ECO:0000313" key="2">
    <source>
        <dbReference type="Proteomes" id="UP000664859"/>
    </source>
</evidence>
<accession>A0A835ZD41</accession>
<reference evidence="1" key="1">
    <citation type="submission" date="2021-02" db="EMBL/GenBank/DDBJ databases">
        <title>First Annotated Genome of the Yellow-green Alga Tribonema minus.</title>
        <authorList>
            <person name="Mahan K.M."/>
        </authorList>
    </citation>
    <scope>NUCLEOTIDE SEQUENCE</scope>
    <source>
        <strain evidence="1">UTEX B ZZ1240</strain>
    </source>
</reference>
<protein>
    <submittedName>
        <fullName evidence="1">Uncharacterized protein</fullName>
    </submittedName>
</protein>
<dbReference type="EMBL" id="JAFCMP010000018">
    <property type="protein sequence ID" value="KAG5191541.1"/>
    <property type="molecule type" value="Genomic_DNA"/>
</dbReference>
<gene>
    <name evidence="1" type="ORF">JKP88DRAFT_285079</name>
</gene>
<evidence type="ECO:0000313" key="1">
    <source>
        <dbReference type="EMBL" id="KAG5191541.1"/>
    </source>
</evidence>
<name>A0A835ZD41_9STRA</name>
<proteinExistence type="predicted"/>
<keyword evidence="2" id="KW-1185">Reference proteome</keyword>
<comment type="caution">
    <text evidence="1">The sequence shown here is derived from an EMBL/GenBank/DDBJ whole genome shotgun (WGS) entry which is preliminary data.</text>
</comment>
<dbReference type="Proteomes" id="UP000664859">
    <property type="component" value="Unassembled WGS sequence"/>
</dbReference>
<dbReference type="AlphaFoldDB" id="A0A835ZD41"/>